<protein>
    <submittedName>
        <fullName evidence="2">Uncharacterized protein</fullName>
    </submittedName>
</protein>
<dbReference type="Proteomes" id="UP001302349">
    <property type="component" value="Chromosome"/>
</dbReference>
<evidence type="ECO:0000313" key="2">
    <source>
        <dbReference type="EMBL" id="WOK08648.1"/>
    </source>
</evidence>
<keyword evidence="3" id="KW-1185">Reference proteome</keyword>
<sequence length="80" mass="9211">MKPVKCVESVKYRPPISFGSTYYQAFASLDPLMTHRREKLVSFRTGTILKLKQKLIVGSLRMQTSRSQQPCQSQKKTHPL</sequence>
<reference evidence="2 3" key="1">
    <citation type="journal article" date="2023" name="Microbiol. Resour. Announc.">
        <title>Complete Genome Sequence of Imperialibacter roseus strain P4T.</title>
        <authorList>
            <person name="Tizabi D.R."/>
            <person name="Bachvaroff T."/>
            <person name="Hill R.T."/>
        </authorList>
    </citation>
    <scope>NUCLEOTIDE SEQUENCE [LARGE SCALE GENOMIC DNA]</scope>
    <source>
        <strain evidence="2 3">P4T</strain>
    </source>
</reference>
<feature type="region of interest" description="Disordered" evidence="1">
    <location>
        <begin position="61"/>
        <end position="80"/>
    </location>
</feature>
<evidence type="ECO:0000313" key="3">
    <source>
        <dbReference type="Proteomes" id="UP001302349"/>
    </source>
</evidence>
<dbReference type="RefSeq" id="WP_317491283.1">
    <property type="nucleotide sequence ID" value="NZ_CP136051.1"/>
</dbReference>
<name>A0ABZ0IW95_9BACT</name>
<evidence type="ECO:0000256" key="1">
    <source>
        <dbReference type="SAM" id="MobiDB-lite"/>
    </source>
</evidence>
<dbReference type="EMBL" id="CP136051">
    <property type="protein sequence ID" value="WOK08648.1"/>
    <property type="molecule type" value="Genomic_DNA"/>
</dbReference>
<accession>A0ABZ0IW95</accession>
<feature type="compositionally biased region" description="Polar residues" evidence="1">
    <location>
        <begin position="61"/>
        <end position="74"/>
    </location>
</feature>
<gene>
    <name evidence="2" type="ORF">RT717_08365</name>
</gene>
<organism evidence="2 3">
    <name type="scientific">Imperialibacter roseus</name>
    <dbReference type="NCBI Taxonomy" id="1324217"/>
    <lineage>
        <taxon>Bacteria</taxon>
        <taxon>Pseudomonadati</taxon>
        <taxon>Bacteroidota</taxon>
        <taxon>Cytophagia</taxon>
        <taxon>Cytophagales</taxon>
        <taxon>Flammeovirgaceae</taxon>
        <taxon>Imperialibacter</taxon>
    </lineage>
</organism>
<proteinExistence type="predicted"/>